<evidence type="ECO:0000259" key="2">
    <source>
        <dbReference type="Pfam" id="PF09217"/>
    </source>
</evidence>
<dbReference type="SUPFAM" id="SSF101936">
    <property type="entry name" value="DNA-binding pseudobarrel domain"/>
    <property type="match status" value="1"/>
</dbReference>
<dbReference type="InterPro" id="IPR011335">
    <property type="entry name" value="Restrct_endonuc-II-like"/>
</dbReference>
<dbReference type="InterPro" id="IPR038365">
    <property type="entry name" value="EcoRII_C_sf"/>
</dbReference>
<protein>
    <submittedName>
        <fullName evidence="3">Restriction endonuclease</fullName>
    </submittedName>
</protein>
<keyword evidence="3" id="KW-0540">Nuclease</keyword>
<dbReference type="Proteomes" id="UP000515823">
    <property type="component" value="Chromosome"/>
</dbReference>
<keyword evidence="3" id="KW-0378">Hydrolase</keyword>
<gene>
    <name evidence="3" type="ORF">H9Q78_11870</name>
</gene>
<evidence type="ECO:0000313" key="3">
    <source>
        <dbReference type="EMBL" id="QNM05132.1"/>
    </source>
</evidence>
<dbReference type="SUPFAM" id="SSF52980">
    <property type="entry name" value="Restriction endonuclease-like"/>
    <property type="match status" value="1"/>
</dbReference>
<dbReference type="Gene3D" id="2.40.330.10">
    <property type="entry name" value="DNA-binding pseudobarrel domain"/>
    <property type="match status" value="1"/>
</dbReference>
<proteinExistence type="predicted"/>
<reference evidence="3 4" key="1">
    <citation type="submission" date="2020-08" db="EMBL/GenBank/DDBJ databases">
        <authorList>
            <person name="Liu C."/>
            <person name="Sun Q."/>
        </authorList>
    </citation>
    <scope>NUCLEOTIDE SEQUENCE [LARGE SCALE GENOMIC DNA]</scope>
    <source>
        <strain evidence="3 4">NSJ-38</strain>
    </source>
</reference>
<accession>A0A7G9G2V0</accession>
<name>A0A7G9G2V0_9FIRM</name>
<dbReference type="InterPro" id="IPR015109">
    <property type="entry name" value="Restrct_endonuc_II_EcoRII_C"/>
</dbReference>
<evidence type="ECO:0000313" key="4">
    <source>
        <dbReference type="Proteomes" id="UP000515823"/>
    </source>
</evidence>
<dbReference type="InterPro" id="IPR023372">
    <property type="entry name" value="Rest_endonuc_II_EcoRII_N"/>
</dbReference>
<dbReference type="EMBL" id="CP060634">
    <property type="protein sequence ID" value="QNM05132.1"/>
    <property type="molecule type" value="Genomic_DNA"/>
</dbReference>
<dbReference type="GO" id="GO:0009036">
    <property type="term" value="F:type II site-specific deoxyribonuclease activity"/>
    <property type="evidence" value="ECO:0007669"/>
    <property type="project" value="InterPro"/>
</dbReference>
<sequence>MTTGYAGQAIKSVLNSEKGFCKFLSANDTGATGGHQSGILISKSAVDMMFSRQELEQDTIPKRMVKIRWQDDFETESCFTYYESKNELRITRFGRGFPFLKPEQTGALFVFTQQTDVDYSVYFLETDEEIEEFLDTFGISPTETNGLIDIEKVSSETQERMAIQEFISGLDVDFPASDVMSVAARTIEEKAYNHVEYILTNPDEKIISWTNMEYTLFRALEYARYGEIITKGFHTVDEFVRVANVVLNRRKSRAGKSLEHHLSAIFDGNGIEYSSQAVTEGNKKPDFLFPSQEAYHDYDFSTDNIISLAAKTTCKDRWRQVLNEADRLRDKPKYLCTLQQGISGAQMDEMQAENVILVVPKPYIVTYPKDRRDRIWTLARFVQYVKMIEGK</sequence>
<dbReference type="KEGG" id="qdo:H9Q78_11870"/>
<dbReference type="InterPro" id="IPR015300">
    <property type="entry name" value="DNA-bd_pseudobarrel_sf"/>
</dbReference>
<dbReference type="AlphaFoldDB" id="A0A7G9G2V0"/>
<dbReference type="Gene3D" id="3.40.91.80">
    <property type="match status" value="1"/>
</dbReference>
<feature type="domain" description="Restriction endonuclease type II EcoRII N-terminal" evidence="2">
    <location>
        <begin position="19"/>
        <end position="133"/>
    </location>
</feature>
<dbReference type="REBASE" id="442426">
    <property type="entry name" value="LbaNSJ38ORF11865P"/>
</dbReference>
<dbReference type="Pfam" id="PF09217">
    <property type="entry name" value="EcoRII-N"/>
    <property type="match status" value="1"/>
</dbReference>
<dbReference type="GO" id="GO:0003677">
    <property type="term" value="F:DNA binding"/>
    <property type="evidence" value="ECO:0007669"/>
    <property type="project" value="InterPro"/>
</dbReference>
<keyword evidence="4" id="KW-1185">Reference proteome</keyword>
<organism evidence="3 4">
    <name type="scientific">Qiania dongpingensis</name>
    <dbReference type="NCBI Taxonomy" id="2763669"/>
    <lineage>
        <taxon>Bacteria</taxon>
        <taxon>Bacillati</taxon>
        <taxon>Bacillota</taxon>
        <taxon>Clostridia</taxon>
        <taxon>Lachnospirales</taxon>
        <taxon>Lachnospiraceae</taxon>
        <taxon>Qiania</taxon>
    </lineage>
</organism>
<dbReference type="GO" id="GO:0009307">
    <property type="term" value="P:DNA restriction-modification system"/>
    <property type="evidence" value="ECO:0007669"/>
    <property type="project" value="InterPro"/>
</dbReference>
<keyword evidence="3" id="KW-0255">Endonuclease</keyword>
<evidence type="ECO:0000259" key="1">
    <source>
        <dbReference type="Pfam" id="PF09019"/>
    </source>
</evidence>
<dbReference type="RefSeq" id="WP_249301938.1">
    <property type="nucleotide sequence ID" value="NZ_CP060634.1"/>
</dbReference>
<dbReference type="Pfam" id="PF09019">
    <property type="entry name" value="EcoRII-C"/>
    <property type="match status" value="1"/>
</dbReference>
<dbReference type="CDD" id="cd10016">
    <property type="entry name" value="EcoRII_N"/>
    <property type="match status" value="1"/>
</dbReference>
<feature type="domain" description="Restriction endonuclease type II EcoRII C-terminal" evidence="1">
    <location>
        <begin position="217"/>
        <end position="382"/>
    </location>
</feature>